<keyword evidence="3" id="KW-1185">Reference proteome</keyword>
<dbReference type="SUPFAM" id="SSF109854">
    <property type="entry name" value="DinB/YfiT-like putative metalloenzymes"/>
    <property type="match status" value="1"/>
</dbReference>
<evidence type="ECO:0000313" key="3">
    <source>
        <dbReference type="Proteomes" id="UP000245938"/>
    </source>
</evidence>
<accession>A0A2U3AN28</accession>
<dbReference type="Pfam" id="PF12867">
    <property type="entry name" value="DinB_2"/>
    <property type="match status" value="1"/>
</dbReference>
<gene>
    <name evidence="2" type="ORF">DEX24_05210</name>
</gene>
<organism evidence="2 3">
    <name type="scientific">Kurthia sibirica</name>
    <dbReference type="NCBI Taxonomy" id="202750"/>
    <lineage>
        <taxon>Bacteria</taxon>
        <taxon>Bacillati</taxon>
        <taxon>Bacillota</taxon>
        <taxon>Bacilli</taxon>
        <taxon>Bacillales</taxon>
        <taxon>Caryophanaceae</taxon>
        <taxon>Kurthia</taxon>
    </lineage>
</organism>
<reference evidence="2 3" key="1">
    <citation type="submission" date="2018-05" db="EMBL/GenBank/DDBJ databases">
        <title>Kurthia sibirica genome sequence.</title>
        <authorList>
            <person name="Maclea K.S."/>
            <person name="Goen A.E."/>
        </authorList>
    </citation>
    <scope>NUCLEOTIDE SEQUENCE [LARGE SCALE GENOMIC DNA]</scope>
    <source>
        <strain evidence="2 3">ATCC 49154</strain>
    </source>
</reference>
<dbReference type="OrthoDB" id="2427314at2"/>
<dbReference type="AlphaFoldDB" id="A0A2U3AN28"/>
<dbReference type="RefSeq" id="WP_109305353.1">
    <property type="nucleotide sequence ID" value="NZ_BJUF01000051.1"/>
</dbReference>
<dbReference type="InterPro" id="IPR024775">
    <property type="entry name" value="DinB-like"/>
</dbReference>
<comment type="caution">
    <text evidence="2">The sequence shown here is derived from an EMBL/GenBank/DDBJ whole genome shotgun (WGS) entry which is preliminary data.</text>
</comment>
<protein>
    <recommendedName>
        <fullName evidence="1">DinB-like domain-containing protein</fullName>
    </recommendedName>
</protein>
<dbReference type="EMBL" id="QFVR01000005">
    <property type="protein sequence ID" value="PWI25932.1"/>
    <property type="molecule type" value="Genomic_DNA"/>
</dbReference>
<dbReference type="InterPro" id="IPR034660">
    <property type="entry name" value="DinB/YfiT-like"/>
</dbReference>
<name>A0A2U3AN28_9BACL</name>
<dbReference type="Gene3D" id="1.20.120.450">
    <property type="entry name" value="dinb family like domain"/>
    <property type="match status" value="1"/>
</dbReference>
<evidence type="ECO:0000259" key="1">
    <source>
        <dbReference type="Pfam" id="PF12867"/>
    </source>
</evidence>
<sequence length="151" mass="17631">MNDITAQLIMLKQSITVLLENVTEETMYNRPIPHKRSILELINHISCIPAADVLLSQSVSHQEIDAYYHQNWRISLPDIVNKFQCNMDSMIHYFQTQSVLELEKNSTSYWGAVHSQKGWALQIIEHLVHHRAQLHMYLDFSGTLKKIQLFD</sequence>
<evidence type="ECO:0000313" key="2">
    <source>
        <dbReference type="EMBL" id="PWI25932.1"/>
    </source>
</evidence>
<feature type="domain" description="DinB-like" evidence="1">
    <location>
        <begin position="15"/>
        <end position="134"/>
    </location>
</feature>
<proteinExistence type="predicted"/>
<dbReference type="Proteomes" id="UP000245938">
    <property type="component" value="Unassembled WGS sequence"/>
</dbReference>